<evidence type="ECO:0000313" key="2">
    <source>
        <dbReference type="Proteomes" id="UP000541185"/>
    </source>
</evidence>
<organism evidence="1 2">
    <name type="scientific">Ramlibacter agri</name>
    <dbReference type="NCBI Taxonomy" id="2728837"/>
    <lineage>
        <taxon>Bacteria</taxon>
        <taxon>Pseudomonadati</taxon>
        <taxon>Pseudomonadota</taxon>
        <taxon>Betaproteobacteria</taxon>
        <taxon>Burkholderiales</taxon>
        <taxon>Comamonadaceae</taxon>
        <taxon>Ramlibacter</taxon>
    </lineage>
</organism>
<proteinExistence type="predicted"/>
<comment type="caution">
    <text evidence="1">The sequence shown here is derived from an EMBL/GenBank/DDBJ whole genome shotgun (WGS) entry which is preliminary data.</text>
</comment>
<dbReference type="EMBL" id="JABBFX010000002">
    <property type="protein sequence ID" value="NML46038.1"/>
    <property type="molecule type" value="Genomic_DNA"/>
</dbReference>
<dbReference type="RefSeq" id="WP_169420330.1">
    <property type="nucleotide sequence ID" value="NZ_JABBFX010000002.1"/>
</dbReference>
<keyword evidence="2" id="KW-1185">Reference proteome</keyword>
<reference evidence="1 2" key="1">
    <citation type="submission" date="2020-04" db="EMBL/GenBank/DDBJ databases">
        <title>Ramlibacter sp. G-1-2-2 isolated from soil.</title>
        <authorList>
            <person name="Dahal R.H."/>
        </authorList>
    </citation>
    <scope>NUCLEOTIDE SEQUENCE [LARGE SCALE GENOMIC DNA]</scope>
    <source>
        <strain evidence="1 2">G-1-2-2</strain>
    </source>
</reference>
<evidence type="ECO:0000313" key="1">
    <source>
        <dbReference type="EMBL" id="NML46038.1"/>
    </source>
</evidence>
<protein>
    <submittedName>
        <fullName evidence="1">Uncharacterized protein</fullName>
    </submittedName>
</protein>
<dbReference type="AlphaFoldDB" id="A0A848HEM4"/>
<gene>
    <name evidence="1" type="ORF">HHL11_19980</name>
</gene>
<dbReference type="Proteomes" id="UP000541185">
    <property type="component" value="Unassembled WGS sequence"/>
</dbReference>
<sequence>MLDKSATYHKSAKGAEAIATRQQSGLTPRQRSMLILVDGRRSYAELARLARVLGDPEQLLAQLAAEGYIEAGSPRAGPPTAPAPLFDSDALDATWGYLSGPAPLESGPVPLDSMPPLDSAPGALVTPAARAVSLDQAKSAAVARLKDLLGPEADDLCVRLEAAASPQEFRAAVRRTEAVLRAVVGPELAAQFLSEVVAAISA</sequence>
<name>A0A848HEM4_9BURK</name>
<accession>A0A848HEM4</accession>